<dbReference type="EMBL" id="QLTK01000007">
    <property type="protein sequence ID" value="RAS33264.1"/>
    <property type="molecule type" value="Genomic_DNA"/>
</dbReference>
<reference evidence="4 5" key="1">
    <citation type="submission" date="2018-06" db="EMBL/GenBank/DDBJ databases">
        <title>Genomic Encyclopedia of Type Strains, Phase III (KMG-III): the genomes of soil and plant-associated and newly described type strains.</title>
        <authorList>
            <person name="Whitman W."/>
        </authorList>
    </citation>
    <scope>NUCLEOTIDE SEQUENCE [LARGE SCALE GENOMIC DNA]</scope>
    <source>
        <strain evidence="4 5">LMG 23644</strain>
    </source>
</reference>
<dbReference type="Pfam" id="PF14331">
    <property type="entry name" value="IcmF-related_N"/>
    <property type="match status" value="1"/>
</dbReference>
<evidence type="ECO:0000313" key="5">
    <source>
        <dbReference type="Proteomes" id="UP000248918"/>
    </source>
</evidence>
<keyword evidence="2" id="KW-0812">Transmembrane</keyword>
<dbReference type="PANTHER" id="PTHR36153:SF1">
    <property type="entry name" value="TYPE VI SECRETION SYSTEM COMPONENT TSSM1"/>
    <property type="match status" value="1"/>
</dbReference>
<dbReference type="RefSeq" id="WP_111932121.1">
    <property type="nucleotide sequence ID" value="NZ_CADFFP010000008.1"/>
</dbReference>
<dbReference type="InterPro" id="IPR025743">
    <property type="entry name" value="TssM1_N"/>
</dbReference>
<feature type="compositionally biased region" description="Low complexity" evidence="1">
    <location>
        <begin position="174"/>
        <end position="192"/>
    </location>
</feature>
<evidence type="ECO:0000259" key="3">
    <source>
        <dbReference type="Pfam" id="PF14331"/>
    </source>
</evidence>
<dbReference type="Proteomes" id="UP000248918">
    <property type="component" value="Unassembled WGS sequence"/>
</dbReference>
<keyword evidence="2" id="KW-0472">Membrane</keyword>
<accession>A0A329CND0</accession>
<feature type="transmembrane region" description="Helical" evidence="2">
    <location>
        <begin position="432"/>
        <end position="453"/>
    </location>
</feature>
<evidence type="ECO:0000313" key="4">
    <source>
        <dbReference type="EMBL" id="RAS33264.1"/>
    </source>
</evidence>
<feature type="region of interest" description="Disordered" evidence="1">
    <location>
        <begin position="174"/>
        <end position="196"/>
    </location>
</feature>
<keyword evidence="2" id="KW-1133">Transmembrane helix</keyword>
<comment type="caution">
    <text evidence="4">The sequence shown here is derived from an EMBL/GenBank/DDBJ whole genome shotgun (WGS) entry which is preliminary data.</text>
</comment>
<name>A0A329CND0_9BURK</name>
<evidence type="ECO:0000256" key="2">
    <source>
        <dbReference type="SAM" id="Phobius"/>
    </source>
</evidence>
<dbReference type="PANTHER" id="PTHR36153">
    <property type="entry name" value="INNER MEMBRANE PROTEIN-RELATED"/>
    <property type="match status" value="1"/>
</dbReference>
<gene>
    <name evidence="4" type="ORF">BX591_107181</name>
</gene>
<feature type="domain" description="Type VI secretion system component TssM1 N-terminal" evidence="3">
    <location>
        <begin position="197"/>
        <end position="422"/>
    </location>
</feature>
<organism evidence="4 5">
    <name type="scientific">Paraburkholderia bryophila</name>
    <dbReference type="NCBI Taxonomy" id="420952"/>
    <lineage>
        <taxon>Bacteria</taxon>
        <taxon>Pseudomonadati</taxon>
        <taxon>Pseudomonadota</taxon>
        <taxon>Betaproteobacteria</taxon>
        <taxon>Burkholderiales</taxon>
        <taxon>Burkholderiaceae</taxon>
        <taxon>Paraburkholderia</taxon>
    </lineage>
</organism>
<feature type="region of interest" description="Disordered" evidence="1">
    <location>
        <begin position="1445"/>
        <end position="1465"/>
    </location>
</feature>
<protein>
    <submittedName>
        <fullName evidence="4">ImcF (Intracellular multiplication and macrophage-killing)-related protein</fullName>
    </submittedName>
</protein>
<proteinExistence type="predicted"/>
<dbReference type="OrthoDB" id="9758229at2"/>
<sequence>MSAVFRILLCIGLVLGVIAALLIWRARNAPRSAAAASSADADDSAAPGWISTALAALDYARTRREWRYRMPWILMLGERDAGKTSFALSAAVRLAQSNPDRRYASLRIPGSAVSVMNRGVLIDIDGSVSSEGAHAAVATSVVAAGQASAGAASSAAASSTSSASVSNVAASASTGAPASATASTSPMPAVTTRHAKKARSRWETLLRTLVDLRPERPADGIVLTVSARSLLSATPDQLERLGADAYRQLCDVQDAFRFVQPVSVVVTQCDRIDGFAPFWRAQPDALRQQMFGWSAPVLASNDTPQDWCHEAFRVVIEQLRALQIATAASAQAIANDVDRDGMLLFPARLDQLRAPLAQWLAGAFRATLDRPGHLCRGVYFTGDLDGAGVGASANVSFVAGLLDDKVFAERGNARVVRASAWSRNRYLRGFQVAALGVAAALTIALGFAGARLYKTVGQLDRALVQLQTIRPYSGGVCPSASEISTVLMSVHELDTRSFDLANPWSWPWFWHPLRDGAAQVVAGRVFAGLVLPGLGCQLAVRAKALSARGTEAPRITGDPGEDARNARSRLNRQLREVTDLEAGLGTFYKIAEPFSGAATEQDVMRFARLVNFAYGLPVSLVMRDGDSGLLAASLSSASTDYRPDLPENLAASYRNQLAQMETDLRDALVTQAGSGQQLLVDLQTGHGDPAAQTRQLVAWLAWTRDNWLGAVEQEAQRNLCGQIRTDLRQQIRQLVLVDASSGRSVPGATATQAARASPYAALLETTASTFSVAECDDEVYQKLDALSVPPYNPLIVREQGRRAFNASFTQEFAGLAALSQLHFMQVTKRRTAFACSINGAGANGARSWNAGPLGDAAAYIDEYRRFAQRFAFLPARVPASSGLPVAGPRPLYAQIAATQLENSLNDALLEAQSPPPPGPDVWPAATTSNALSAVPFDEQALAQASRDLSRTLGPLIQVERAYSEFGFSKGFSALSGCLQQYAADRLSTVGSLAVQSQLYQPQSDTTGGEFFELGTVPVTRDYLARQVARSQVLAAYAAPFATLAQNSGNAPANSPNVQTAAYWGNSIAEVNRYVPSNDPASQMGQLASLFVDRLNGMTTQNCNARLQDPASATDDGANDLFAARRRDLIKVAQSLCQGSDAVAFQNLFSLFDATLGGRYPFGLAGAPEASPLAVRDFFAVYAQQSAALRAQLTRLPKTQRTAASAFLDQLDDDQKFFAQTLRADGSLGVHLNVAFNVRQSAERGADQLVGWMLSSASQSAVYPNGQSGLDWVAGQPLALDLTWAELSRWAPYVNPAVPNPPDVEGRTATFSAGGTWALMRLVQQHAMERGAAAADGITLRFSVPIASAASVAAAASVATSASAGSGASSAGVSRAATPPLSSASTAQLMINLQLQGVDPVSHAAAPLKLPAFPTGSPALPASARTSRGGAVSAQIPTIPSIPPLPPGMDGPAPVANTAAVSQGSH</sequence>
<evidence type="ECO:0000256" key="1">
    <source>
        <dbReference type="SAM" id="MobiDB-lite"/>
    </source>
</evidence>
<dbReference type="InterPro" id="IPR053156">
    <property type="entry name" value="T6SS_TssM-like"/>
</dbReference>